<reference evidence="1" key="1">
    <citation type="journal article" date="2019" name="Sci. Rep.">
        <title>Draft genome of Tanacetum cinerariifolium, the natural source of mosquito coil.</title>
        <authorList>
            <person name="Yamashiro T."/>
            <person name="Shiraishi A."/>
            <person name="Satake H."/>
            <person name="Nakayama K."/>
        </authorList>
    </citation>
    <scope>NUCLEOTIDE SEQUENCE</scope>
</reference>
<gene>
    <name evidence="1" type="ORF">Tci_931830</name>
</gene>
<dbReference type="AlphaFoldDB" id="A0A699XSG3"/>
<comment type="caution">
    <text evidence="1">The sequence shown here is derived from an EMBL/GenBank/DDBJ whole genome shotgun (WGS) entry which is preliminary data.</text>
</comment>
<name>A0A699XSG3_TANCI</name>
<feature type="non-terminal residue" evidence="1">
    <location>
        <position position="1"/>
    </location>
</feature>
<organism evidence="1">
    <name type="scientific">Tanacetum cinerariifolium</name>
    <name type="common">Dalmatian daisy</name>
    <name type="synonym">Chrysanthemum cinerariifolium</name>
    <dbReference type="NCBI Taxonomy" id="118510"/>
    <lineage>
        <taxon>Eukaryota</taxon>
        <taxon>Viridiplantae</taxon>
        <taxon>Streptophyta</taxon>
        <taxon>Embryophyta</taxon>
        <taxon>Tracheophyta</taxon>
        <taxon>Spermatophyta</taxon>
        <taxon>Magnoliopsida</taxon>
        <taxon>eudicotyledons</taxon>
        <taxon>Gunneridae</taxon>
        <taxon>Pentapetalae</taxon>
        <taxon>asterids</taxon>
        <taxon>campanulids</taxon>
        <taxon>Asterales</taxon>
        <taxon>Asteraceae</taxon>
        <taxon>Asteroideae</taxon>
        <taxon>Anthemideae</taxon>
        <taxon>Anthemidinae</taxon>
        <taxon>Tanacetum</taxon>
    </lineage>
</organism>
<evidence type="ECO:0008006" key="2">
    <source>
        <dbReference type="Google" id="ProtNLM"/>
    </source>
</evidence>
<protein>
    <recommendedName>
        <fullName evidence="2">TonB-dependent receptor-like beta-barrel domain-containing protein</fullName>
    </recommendedName>
</protein>
<sequence length="81" mass="8944">HPYRNGWYAKVNYTLSRSRGNTEGQTLSDTSSAQGDVAATQTWDYPELMVGAYGLLPNDRTHQIKAFGFYDVTPELTAGAN</sequence>
<feature type="non-terminal residue" evidence="1">
    <location>
        <position position="81"/>
    </location>
</feature>
<accession>A0A699XSG3</accession>
<proteinExistence type="predicted"/>
<evidence type="ECO:0000313" key="1">
    <source>
        <dbReference type="EMBL" id="GFD59861.1"/>
    </source>
</evidence>
<dbReference type="EMBL" id="BKCJ011870253">
    <property type="protein sequence ID" value="GFD59861.1"/>
    <property type="molecule type" value="Genomic_DNA"/>
</dbReference>